<evidence type="ECO:0000256" key="4">
    <source>
        <dbReference type="ARBA" id="ARBA00013186"/>
    </source>
</evidence>
<dbReference type="NCBIfam" id="NF009003">
    <property type="entry name" value="PRK12348.1"/>
    <property type="match status" value="1"/>
</dbReference>
<dbReference type="InterPro" id="IPR001303">
    <property type="entry name" value="Aldolase_II/adducin_N"/>
</dbReference>
<dbReference type="Proteomes" id="UP001461341">
    <property type="component" value="Chromosome"/>
</dbReference>
<comment type="similarity">
    <text evidence="3">Belongs to the aldolase class II family. AraD/FucA subfamily.</text>
</comment>
<name>A0ABZ2YGY5_9BACT</name>
<evidence type="ECO:0000256" key="1">
    <source>
        <dbReference type="ARBA" id="ARBA00001726"/>
    </source>
</evidence>
<sequence length="231" mass="25887">MLEELRKRVFEANCELQRRGLVVYTWGNASAIEREKGLIVIKPSGVPYEELSPEKMVIVDLEGKLVEGNLRPSVDTMIHVYLYRHFEKIGGVVHTHSLWACAWAQAMKPIPCLGGTHADYFYGEIPCTRALRPEEVEELEKNTGRVIVETFEGKDYLATPGVIVAFHGPFTWGDSVEKAVFNSVVLEEVAKMAAATLTVNPHAPGLPAHLLEKRYQRKHGKNAYYGQPKDA</sequence>
<dbReference type="PANTHER" id="PTHR22789">
    <property type="entry name" value="FUCULOSE PHOSPHATE ALDOLASE"/>
    <property type="match status" value="1"/>
</dbReference>
<comment type="cofactor">
    <cofactor evidence="2">
        <name>Zn(2+)</name>
        <dbReference type="ChEBI" id="CHEBI:29105"/>
    </cofactor>
</comment>
<dbReference type="Pfam" id="PF00596">
    <property type="entry name" value="Aldolase_II"/>
    <property type="match status" value="1"/>
</dbReference>
<dbReference type="SMART" id="SM01007">
    <property type="entry name" value="Aldolase_II"/>
    <property type="match status" value="1"/>
</dbReference>
<accession>A0ABZ2YGY5</accession>
<proteinExistence type="inferred from homology"/>
<protein>
    <recommendedName>
        <fullName evidence="4">L-ribulose-5-phosphate 4-epimerase</fullName>
        <ecNumber evidence="4">5.1.3.4</ecNumber>
    </recommendedName>
</protein>
<dbReference type="InterPro" id="IPR036409">
    <property type="entry name" value="Aldolase_II/adducin_N_sf"/>
</dbReference>
<evidence type="ECO:0000313" key="8">
    <source>
        <dbReference type="EMBL" id="WZL77269.1"/>
    </source>
</evidence>
<dbReference type="EMBL" id="CP121689">
    <property type="protein sequence ID" value="WZL77269.1"/>
    <property type="molecule type" value="Genomic_DNA"/>
</dbReference>
<evidence type="ECO:0000313" key="9">
    <source>
        <dbReference type="Proteomes" id="UP001461341"/>
    </source>
</evidence>
<keyword evidence="6" id="KW-0862">Zinc</keyword>
<evidence type="ECO:0000259" key="7">
    <source>
        <dbReference type="SMART" id="SM01007"/>
    </source>
</evidence>
<keyword evidence="9" id="KW-1185">Reference proteome</keyword>
<evidence type="ECO:0000256" key="5">
    <source>
        <dbReference type="ARBA" id="ARBA00022723"/>
    </source>
</evidence>
<dbReference type="SUPFAM" id="SSF53639">
    <property type="entry name" value="AraD/HMP-PK domain-like"/>
    <property type="match status" value="1"/>
</dbReference>
<dbReference type="NCBIfam" id="NF006047">
    <property type="entry name" value="PRK08193.1"/>
    <property type="match status" value="1"/>
</dbReference>
<feature type="domain" description="Class II aldolase/adducin N-terminal" evidence="7">
    <location>
        <begin position="7"/>
        <end position="194"/>
    </location>
</feature>
<comment type="catalytic activity">
    <reaction evidence="1">
        <text>L-ribulose 5-phosphate = D-xylulose 5-phosphate</text>
        <dbReference type="Rhea" id="RHEA:22368"/>
        <dbReference type="ChEBI" id="CHEBI:57737"/>
        <dbReference type="ChEBI" id="CHEBI:58226"/>
        <dbReference type="EC" id="5.1.3.4"/>
    </reaction>
</comment>
<reference evidence="8 9" key="1">
    <citation type="submission" date="2023-03" db="EMBL/GenBank/DDBJ databases">
        <title>Novel Species.</title>
        <authorList>
            <person name="Ma S."/>
        </authorList>
    </citation>
    <scope>NUCLEOTIDE SEQUENCE [LARGE SCALE GENOMIC DNA]</scope>
    <source>
        <strain evidence="8 9">B11</strain>
    </source>
</reference>
<evidence type="ECO:0000256" key="2">
    <source>
        <dbReference type="ARBA" id="ARBA00001947"/>
    </source>
</evidence>
<dbReference type="PANTHER" id="PTHR22789:SF8">
    <property type="entry name" value="L-RIBULOSE-5-PHOSPHATE 4-EPIMERASE SGBE"/>
    <property type="match status" value="1"/>
</dbReference>
<keyword evidence="5" id="KW-0479">Metal-binding</keyword>
<dbReference type="RefSeq" id="WP_369019430.1">
    <property type="nucleotide sequence ID" value="NZ_CP121689.1"/>
</dbReference>
<evidence type="ECO:0000256" key="3">
    <source>
        <dbReference type="ARBA" id="ARBA00010037"/>
    </source>
</evidence>
<organism evidence="8 9">
    <name type="scientific">Thermatribacter velox</name>
    <dbReference type="NCBI Taxonomy" id="3039681"/>
    <lineage>
        <taxon>Bacteria</taxon>
        <taxon>Pseudomonadati</taxon>
        <taxon>Atribacterota</taxon>
        <taxon>Atribacteria</taxon>
        <taxon>Atribacterales</taxon>
        <taxon>Thermatribacteraceae</taxon>
        <taxon>Thermatribacter</taxon>
    </lineage>
</organism>
<dbReference type="EC" id="5.1.3.4" evidence="4"/>
<evidence type="ECO:0000256" key="6">
    <source>
        <dbReference type="ARBA" id="ARBA00022833"/>
    </source>
</evidence>
<dbReference type="Gene3D" id="3.40.225.10">
    <property type="entry name" value="Class II aldolase/adducin N-terminal domain"/>
    <property type="match status" value="1"/>
</dbReference>
<dbReference type="InterPro" id="IPR050197">
    <property type="entry name" value="Aldolase_class_II_sugar_metab"/>
</dbReference>
<gene>
    <name evidence="8" type="ORF">QBE54_09175</name>
</gene>